<dbReference type="PANTHER" id="PTHR10125">
    <property type="entry name" value="P2X PURINOCEPTOR"/>
    <property type="match status" value="1"/>
</dbReference>
<dbReference type="InterPro" id="IPR001429">
    <property type="entry name" value="P2X_purnocptor"/>
</dbReference>
<dbReference type="Ensembl" id="ENSFALT00000030066.1">
    <property type="protein sequence ID" value="ENSFALP00000019919.1"/>
    <property type="gene ID" value="ENSFALG00000006856.2"/>
</dbReference>
<dbReference type="NCBIfam" id="TIGR00863">
    <property type="entry name" value="P2X"/>
    <property type="match status" value="1"/>
</dbReference>
<keyword evidence="3 10" id="KW-0813">Transport</keyword>
<keyword evidence="5" id="KW-1133">Transmembrane helix</keyword>
<keyword evidence="6 10" id="KW-0406">Ion transport</keyword>
<reference evidence="11" key="2">
    <citation type="submission" date="2025-08" db="UniProtKB">
        <authorList>
            <consortium name="Ensembl"/>
        </authorList>
    </citation>
    <scope>IDENTIFICATION</scope>
</reference>
<dbReference type="GeneTree" id="ENSGT01020000230351"/>
<evidence type="ECO:0000256" key="2">
    <source>
        <dbReference type="ARBA" id="ARBA00009848"/>
    </source>
</evidence>
<evidence type="ECO:0000256" key="9">
    <source>
        <dbReference type="ARBA" id="ARBA00023303"/>
    </source>
</evidence>
<evidence type="ECO:0000256" key="5">
    <source>
        <dbReference type="ARBA" id="ARBA00022989"/>
    </source>
</evidence>
<dbReference type="GO" id="GO:0005886">
    <property type="term" value="C:plasma membrane"/>
    <property type="evidence" value="ECO:0007669"/>
    <property type="project" value="InterPro"/>
</dbReference>
<dbReference type="AlphaFoldDB" id="A0A803VB13"/>
<comment type="similarity">
    <text evidence="2 10">Belongs to the P2X receptor family.</text>
</comment>
<comment type="function">
    <text evidence="10">Receptor for ATP that acts as a ligand-gated ion channel.</text>
</comment>
<dbReference type="PANTHER" id="PTHR10125:SF21">
    <property type="entry name" value="P2X PURINOCEPTOR 6"/>
    <property type="match status" value="1"/>
</dbReference>
<evidence type="ECO:0000256" key="10">
    <source>
        <dbReference type="RuleBase" id="RU000681"/>
    </source>
</evidence>
<keyword evidence="7" id="KW-0472">Membrane</keyword>
<dbReference type="InterPro" id="IPR059116">
    <property type="entry name" value="P2X_receptor"/>
</dbReference>
<dbReference type="PRINTS" id="PR01307">
    <property type="entry name" value="P2XRECEPTOR"/>
</dbReference>
<evidence type="ECO:0000256" key="8">
    <source>
        <dbReference type="ARBA" id="ARBA00023286"/>
    </source>
</evidence>
<dbReference type="GO" id="GO:0004931">
    <property type="term" value="F:extracellularly ATP-gated monoatomic cation channel activity"/>
    <property type="evidence" value="ECO:0007669"/>
    <property type="project" value="InterPro"/>
</dbReference>
<dbReference type="GO" id="GO:0070588">
    <property type="term" value="P:calcium ion transmembrane transport"/>
    <property type="evidence" value="ECO:0007669"/>
    <property type="project" value="TreeGrafter"/>
</dbReference>
<reference evidence="11 12" key="1">
    <citation type="journal article" date="2012" name="Nature">
        <title>The genomic landscape of species divergence in Ficedula flycatchers.</title>
        <authorList>
            <person name="Ellegren H."/>
            <person name="Smeds L."/>
            <person name="Burri R."/>
            <person name="Olason P.I."/>
            <person name="Backstrom N."/>
            <person name="Kawakami T."/>
            <person name="Kunstner A."/>
            <person name="Makinen H."/>
            <person name="Nadachowska-Brzyska K."/>
            <person name="Qvarnstrom A."/>
            <person name="Uebbing S."/>
            <person name="Wolf J.B."/>
        </authorList>
    </citation>
    <scope>NUCLEOTIDE SEQUENCE [LARGE SCALE GENOMIC DNA]</scope>
</reference>
<protein>
    <recommendedName>
        <fullName evidence="10">P2X purinoceptor</fullName>
    </recommendedName>
</protein>
<dbReference type="Proteomes" id="UP000016665">
    <property type="component" value="Chromosome 15"/>
</dbReference>
<sequence>MPGPPCGSLLDYKTAKFSVTRNRRVGLLHRLAALGYLLGWVLLLRKGYQERDAAPRVAVVTKVKGAVAAEAAGRRLWDAADLTWPPQGENVVFLVTHFTATTQQVQGTCPESPSVLDGMCTEDADCPMGSPVVHGNGIKTGKCLMFNATHSTCEIYGWCPVEDDTLPRKPLLAEAENFTVFIKNTVHFTKFNFSRCNTLQTTDPSYFKSCTYDPVFNPFCPVFRVRDMVEAAGKNFGDLALLGGIIRVLIEWNCDLDHPATQCQPQYSFRLQDTMYNFSCAVAVPTCTGHTESCAVAVPTCTGHTESCAVAVPTCTGHTESCAVAVPTCTGHTESCAVAVPTCTGHTESCAVAVPTCTGHTESCAVAVPTCTGHTESCAVAVPTCTGHTESCAVAVPTCTGHTESCAVAVPTCTGHTESCAVAVPTCTGHTESCAVAVPTCTGHTESCAVAVPTCTGHTESCAVAVPTCTGHTESCAVAVPTCTGHTESCAVAVPTCTGHTESCAVAVPTCTGHTESCAVAVPTCTGHTESCAVAVPTCTGHTESCAVAVPTCTGHTESCAPAAQPGC</sequence>
<evidence type="ECO:0000256" key="3">
    <source>
        <dbReference type="ARBA" id="ARBA00022448"/>
    </source>
</evidence>
<organism evidence="11 12">
    <name type="scientific">Ficedula albicollis</name>
    <name type="common">Collared flycatcher</name>
    <name type="synonym">Muscicapa albicollis</name>
    <dbReference type="NCBI Taxonomy" id="59894"/>
    <lineage>
        <taxon>Eukaryota</taxon>
        <taxon>Metazoa</taxon>
        <taxon>Chordata</taxon>
        <taxon>Craniata</taxon>
        <taxon>Vertebrata</taxon>
        <taxon>Euteleostomi</taxon>
        <taxon>Archelosauria</taxon>
        <taxon>Archosauria</taxon>
        <taxon>Dinosauria</taxon>
        <taxon>Saurischia</taxon>
        <taxon>Theropoda</taxon>
        <taxon>Coelurosauria</taxon>
        <taxon>Aves</taxon>
        <taxon>Neognathae</taxon>
        <taxon>Neoaves</taxon>
        <taxon>Telluraves</taxon>
        <taxon>Australaves</taxon>
        <taxon>Passeriformes</taxon>
        <taxon>Muscicapidae</taxon>
        <taxon>Ficedula</taxon>
    </lineage>
</organism>
<evidence type="ECO:0000256" key="4">
    <source>
        <dbReference type="ARBA" id="ARBA00022692"/>
    </source>
</evidence>
<evidence type="ECO:0000256" key="1">
    <source>
        <dbReference type="ARBA" id="ARBA00004308"/>
    </source>
</evidence>
<dbReference type="Pfam" id="PF00864">
    <property type="entry name" value="P2X_receptor"/>
    <property type="match status" value="1"/>
</dbReference>
<keyword evidence="4" id="KW-0812">Transmembrane</keyword>
<evidence type="ECO:0000313" key="12">
    <source>
        <dbReference type="Proteomes" id="UP000016665"/>
    </source>
</evidence>
<keyword evidence="12" id="KW-1185">Reference proteome</keyword>
<dbReference type="InterPro" id="IPR027309">
    <property type="entry name" value="P2X_extracellular_dom_sf"/>
</dbReference>
<comment type="subcellular location">
    <subcellularLocation>
        <location evidence="1">Endomembrane system</location>
    </subcellularLocation>
    <subcellularLocation>
        <location evidence="10">Membrane</location>
        <topology evidence="10">Multi-pass membrane protein</topology>
    </subcellularLocation>
</comment>
<keyword evidence="10" id="KW-0675">Receptor</keyword>
<evidence type="ECO:0000256" key="6">
    <source>
        <dbReference type="ARBA" id="ARBA00023065"/>
    </source>
</evidence>
<dbReference type="GO" id="GO:0098794">
    <property type="term" value="C:postsynapse"/>
    <property type="evidence" value="ECO:0007669"/>
    <property type="project" value="GOC"/>
</dbReference>
<evidence type="ECO:0000256" key="7">
    <source>
        <dbReference type="ARBA" id="ARBA00023136"/>
    </source>
</evidence>
<name>A0A803VB13_FICAL</name>
<keyword evidence="9 10" id="KW-0407">Ion channel</keyword>
<dbReference type="GO" id="GO:0001614">
    <property type="term" value="F:purinergic nucleotide receptor activity"/>
    <property type="evidence" value="ECO:0007669"/>
    <property type="project" value="InterPro"/>
</dbReference>
<gene>
    <name evidence="11" type="primary">P2RX6</name>
</gene>
<dbReference type="GO" id="GO:0012505">
    <property type="term" value="C:endomembrane system"/>
    <property type="evidence" value="ECO:0007669"/>
    <property type="project" value="UniProtKB-SubCell"/>
</dbReference>
<dbReference type="Gene3D" id="2.60.490.10">
    <property type="entry name" value="atp-gated p2x4 ion channel domain"/>
    <property type="match status" value="1"/>
</dbReference>
<proteinExistence type="inferred from homology"/>
<reference evidence="11" key="3">
    <citation type="submission" date="2025-09" db="UniProtKB">
        <authorList>
            <consortium name="Ensembl"/>
        </authorList>
    </citation>
    <scope>IDENTIFICATION</scope>
</reference>
<keyword evidence="8" id="KW-1071">Ligand-gated ion channel</keyword>
<accession>A0A803VB13</accession>
<dbReference type="GO" id="GO:0033198">
    <property type="term" value="P:response to ATP"/>
    <property type="evidence" value="ECO:0007669"/>
    <property type="project" value="InterPro"/>
</dbReference>
<evidence type="ECO:0000313" key="11">
    <source>
        <dbReference type="Ensembl" id="ENSFALP00000019919.1"/>
    </source>
</evidence>